<dbReference type="InterPro" id="IPR055199">
    <property type="entry name" value="Hda_lid"/>
</dbReference>
<name>A0A072R144_BARBA</name>
<dbReference type="GO" id="GO:0006270">
    <property type="term" value="P:DNA replication initiation"/>
    <property type="evidence" value="ECO:0007669"/>
    <property type="project" value="TreeGrafter"/>
</dbReference>
<evidence type="ECO:0000313" key="2">
    <source>
        <dbReference type="EMBL" id="KEG19633.1"/>
    </source>
</evidence>
<dbReference type="GO" id="GO:0003688">
    <property type="term" value="F:DNA replication origin binding"/>
    <property type="evidence" value="ECO:0007669"/>
    <property type="project" value="TreeGrafter"/>
</dbReference>
<evidence type="ECO:0000259" key="1">
    <source>
        <dbReference type="Pfam" id="PF22688"/>
    </source>
</evidence>
<gene>
    <name evidence="2" type="ORF">H710_00843</name>
</gene>
<dbReference type="PATRIC" id="fig|1293911.3.peg.875"/>
<reference evidence="2 3" key="1">
    <citation type="submission" date="2013-04" db="EMBL/GenBank/DDBJ databases">
        <title>The Genome Sequence of Bartonella bacilliformis Ver097.</title>
        <authorList>
            <consortium name="The Broad Institute Genomics Platform"/>
            <consortium name="The Broad Institute Genome Sequencing Center for Infectious Disease"/>
            <person name="Feldgarden M."/>
            <person name="Kirby J."/>
            <person name="Birtles R."/>
            <person name="Dasch G."/>
            <person name="Hendrix L."/>
            <person name="Koehler J."/>
            <person name="Walker B."/>
            <person name="Young S.K."/>
            <person name="Zeng Q."/>
            <person name="Gargeya S."/>
            <person name="Fitzgerald M."/>
            <person name="Haas B."/>
            <person name="Abouelleil A."/>
            <person name="Allen A.W."/>
            <person name="Alvarado L."/>
            <person name="Arachchi H.M."/>
            <person name="Berlin A.M."/>
            <person name="Chapman S.B."/>
            <person name="Gainer-Dewar J."/>
            <person name="Goldberg J."/>
            <person name="Griggs A."/>
            <person name="Gujja S."/>
            <person name="Hansen M."/>
            <person name="Howarth C."/>
            <person name="Imamovic A."/>
            <person name="Ireland A."/>
            <person name="Larimer J."/>
            <person name="McCowan C."/>
            <person name="Murphy C."/>
            <person name="Pearson M."/>
            <person name="Poon T.W."/>
            <person name="Priest M."/>
            <person name="Roberts A."/>
            <person name="Saif S."/>
            <person name="Shea T."/>
            <person name="Sisk P."/>
            <person name="Sykes S."/>
            <person name="Wortman J."/>
            <person name="Nusbaum C."/>
            <person name="Birren B."/>
        </authorList>
    </citation>
    <scope>NUCLEOTIDE SEQUENCE [LARGE SCALE GENOMIC DNA]</scope>
    <source>
        <strain evidence="2 3">Ver097</strain>
    </source>
</reference>
<sequence>MNEWEAQLPLDLPYESVFCFDNLVVTDSNRMAFQLIDYWPNWILPIAVLVGKEGSGKTHFSSVWAQKANALTIHREDIDQVISLASSGRSLLIEDIDASQISETGLFHLINSIQQANLDVRQTHLLITARAVPSTWNLKLNDLKSRLNSVMLVEINQPDDALLTAVAFKLFSDRQISVHSDIIHYLVTRCERSLFALQRVVDSVDRLALQRKSKITRTVIGEAINMQMQ</sequence>
<dbReference type="NCBIfam" id="NF006571">
    <property type="entry name" value="PRK09087.1"/>
    <property type="match status" value="1"/>
</dbReference>
<dbReference type="Gene3D" id="3.40.50.300">
    <property type="entry name" value="P-loop containing nucleotide triphosphate hydrolases"/>
    <property type="match status" value="1"/>
</dbReference>
<accession>A0A072R144</accession>
<dbReference type="PANTHER" id="PTHR30050:SF5">
    <property type="entry name" value="DNAA REGULATORY INACTIVATOR HDA"/>
    <property type="match status" value="1"/>
</dbReference>
<dbReference type="SUPFAM" id="SSF52540">
    <property type="entry name" value="P-loop containing nucleoside triphosphate hydrolases"/>
    <property type="match status" value="1"/>
</dbReference>
<dbReference type="Proteomes" id="UP000031740">
    <property type="component" value="Unassembled WGS sequence"/>
</dbReference>
<dbReference type="Gene3D" id="1.10.8.60">
    <property type="match status" value="1"/>
</dbReference>
<dbReference type="Pfam" id="PF22688">
    <property type="entry name" value="Hda_lid"/>
    <property type="match status" value="1"/>
</dbReference>
<dbReference type="PANTHER" id="PTHR30050">
    <property type="entry name" value="CHROMOSOMAL REPLICATION INITIATOR PROTEIN DNAA"/>
    <property type="match status" value="1"/>
</dbReference>
<dbReference type="GO" id="GO:0005886">
    <property type="term" value="C:plasma membrane"/>
    <property type="evidence" value="ECO:0007669"/>
    <property type="project" value="TreeGrafter"/>
</dbReference>
<feature type="domain" description="Hda lid" evidence="1">
    <location>
        <begin position="173"/>
        <end position="216"/>
    </location>
</feature>
<dbReference type="HOGENOM" id="CLU_072265_0_0_5"/>
<protein>
    <recommendedName>
        <fullName evidence="1">Hda lid domain-containing protein</fullName>
    </recommendedName>
</protein>
<proteinExistence type="predicted"/>
<dbReference type="RefSeq" id="WP_041849578.1">
    <property type="nucleotide sequence ID" value="NZ_KL503804.1"/>
</dbReference>
<comment type="caution">
    <text evidence="2">The sequence shown here is derived from an EMBL/GenBank/DDBJ whole genome shotgun (WGS) entry which is preliminary data.</text>
</comment>
<dbReference type="InterPro" id="IPR027417">
    <property type="entry name" value="P-loop_NTPase"/>
</dbReference>
<dbReference type="AlphaFoldDB" id="A0A072R144"/>
<dbReference type="EMBL" id="ASIV01000005">
    <property type="protein sequence ID" value="KEG19633.1"/>
    <property type="molecule type" value="Genomic_DNA"/>
</dbReference>
<dbReference type="STRING" id="1293911.H710_00843"/>
<organism evidence="2 3">
    <name type="scientific">Bartonella bacilliformis Ver097</name>
    <dbReference type="NCBI Taxonomy" id="1293911"/>
    <lineage>
        <taxon>Bacteria</taxon>
        <taxon>Pseudomonadati</taxon>
        <taxon>Pseudomonadota</taxon>
        <taxon>Alphaproteobacteria</taxon>
        <taxon>Hyphomicrobiales</taxon>
        <taxon>Bartonellaceae</taxon>
        <taxon>Bartonella</taxon>
    </lineage>
</organism>
<evidence type="ECO:0000313" key="3">
    <source>
        <dbReference type="Proteomes" id="UP000031740"/>
    </source>
</evidence>